<dbReference type="PANTHER" id="PTHR34072">
    <property type="entry name" value="ENZYMATIC POLYPROTEIN-RELATED"/>
    <property type="match status" value="1"/>
</dbReference>
<proteinExistence type="predicted"/>
<dbReference type="InterPro" id="IPR043128">
    <property type="entry name" value="Rev_trsase/Diguanyl_cyclase"/>
</dbReference>
<dbReference type="InterPro" id="IPR043502">
    <property type="entry name" value="DNA/RNA_pol_sf"/>
</dbReference>
<dbReference type="Proteomes" id="UP001497444">
    <property type="component" value="Chromosome 7"/>
</dbReference>
<keyword evidence="3" id="KW-1185">Reference proteome</keyword>
<accession>A0ABP0XDD8</accession>
<feature type="region of interest" description="Disordered" evidence="1">
    <location>
        <begin position="131"/>
        <end position="155"/>
    </location>
</feature>
<gene>
    <name evidence="2" type="ORF">CSSPJE1EN1_LOCUS21414</name>
</gene>
<protein>
    <submittedName>
        <fullName evidence="2">Uncharacterized protein</fullName>
    </submittedName>
</protein>
<sequence>MSVMAAAVVREMGIMHLVIGSESYKTASGVVTQALGRIDEVAIRKGPGVSVEVLPLTTVNLLQNVQSKIQMKDATVDPKLTLQDQTDEFMKEELSDSDDYADWIQWVSDEEERRACSRGSVVSREIPVVLQTHRPSGDESSPRQASSSLGCSDEGSRWADISQKIRVDQDLGEEREQQLWKMLGNYQDVFAWNKKELGCCTIGEHNIDTQGFPPCNVSPGRLSFWEETEVKRQIGIQPDPGKIQAVVHFPTPRSVTNVRSFLGLTGYYRNFKIMHRPGLKHANADALSRNPVGSADDDDDFGEGIQDAVVDQSGKEQELLYIRKGEETEWVGVMRKDTRFIQHDACCFGINHKIGANQHHLFMFDAVAEEDQFEELTQEGMTISGQDAPVQQRDVPAAIKRKRSQYFGKQQQL</sequence>
<dbReference type="SUPFAM" id="SSF56672">
    <property type="entry name" value="DNA/RNA polymerases"/>
    <property type="match status" value="1"/>
</dbReference>
<evidence type="ECO:0000313" key="3">
    <source>
        <dbReference type="Proteomes" id="UP001497444"/>
    </source>
</evidence>
<name>A0ABP0XDD8_9BRYO</name>
<organism evidence="2 3">
    <name type="scientific">Sphagnum jensenii</name>
    <dbReference type="NCBI Taxonomy" id="128206"/>
    <lineage>
        <taxon>Eukaryota</taxon>
        <taxon>Viridiplantae</taxon>
        <taxon>Streptophyta</taxon>
        <taxon>Embryophyta</taxon>
        <taxon>Bryophyta</taxon>
        <taxon>Sphagnophytina</taxon>
        <taxon>Sphagnopsida</taxon>
        <taxon>Sphagnales</taxon>
        <taxon>Sphagnaceae</taxon>
        <taxon>Sphagnum</taxon>
    </lineage>
</organism>
<reference evidence="2" key="1">
    <citation type="submission" date="2024-02" db="EMBL/GenBank/DDBJ databases">
        <authorList>
            <consortium name="ELIXIR-Norway"/>
            <consortium name="Elixir Norway"/>
        </authorList>
    </citation>
    <scope>NUCLEOTIDE SEQUENCE</scope>
</reference>
<dbReference type="EMBL" id="OZ020102">
    <property type="protein sequence ID" value="CAK9275936.1"/>
    <property type="molecule type" value="Genomic_DNA"/>
</dbReference>
<evidence type="ECO:0000313" key="2">
    <source>
        <dbReference type="EMBL" id="CAK9275936.1"/>
    </source>
</evidence>
<dbReference type="Gene3D" id="3.30.70.270">
    <property type="match status" value="1"/>
</dbReference>
<evidence type="ECO:0000256" key="1">
    <source>
        <dbReference type="SAM" id="MobiDB-lite"/>
    </source>
</evidence>